<accession>A0AB38MXE1</accession>
<feature type="domain" description="Nudix hydrolase" evidence="2">
    <location>
        <begin position="48"/>
        <end position="196"/>
    </location>
</feature>
<dbReference type="Gene3D" id="3.90.79.10">
    <property type="entry name" value="Nucleoside Triphosphate Pyrophosphohydrolase"/>
    <property type="match status" value="1"/>
</dbReference>
<dbReference type="GO" id="GO:0005634">
    <property type="term" value="C:nucleus"/>
    <property type="evidence" value="ECO:0007669"/>
    <property type="project" value="TreeGrafter"/>
</dbReference>
<evidence type="ECO:0000256" key="1">
    <source>
        <dbReference type="ARBA" id="ARBA00022801"/>
    </source>
</evidence>
<dbReference type="GO" id="GO:0019693">
    <property type="term" value="P:ribose phosphate metabolic process"/>
    <property type="evidence" value="ECO:0007669"/>
    <property type="project" value="TreeGrafter"/>
</dbReference>
<dbReference type="GO" id="GO:0006753">
    <property type="term" value="P:nucleoside phosphate metabolic process"/>
    <property type="evidence" value="ECO:0007669"/>
    <property type="project" value="TreeGrafter"/>
</dbReference>
<evidence type="ECO:0000313" key="3">
    <source>
        <dbReference type="EMBL" id="TIC66670.1"/>
    </source>
</evidence>
<protein>
    <recommendedName>
        <fullName evidence="2">Nudix hydrolase domain-containing protein</fullName>
    </recommendedName>
</protein>
<evidence type="ECO:0000259" key="2">
    <source>
        <dbReference type="PROSITE" id="PS51462"/>
    </source>
</evidence>
<dbReference type="SUPFAM" id="SSF55811">
    <property type="entry name" value="Nudix"/>
    <property type="match status" value="1"/>
</dbReference>
<dbReference type="Proteomes" id="UP000309601">
    <property type="component" value="Unassembled WGS sequence"/>
</dbReference>
<proteinExistence type="predicted"/>
<sequence>MSQKPVIEKVENINTNTKFIGLQTLHWRDQEGKQRKWENAYRTTRSEGGVDAVSIAAVLKYKNSTKPSDVILVEQYRPPVDSNVIEFPAGLIDKEGESAVQAAIRELREETGYQGDSIRVIDESPVVANDPGMSNANMKSVTIVVDDIDENAPPPLQELDDGEHIVRHLVPLKDLHKKILEFSAEGKIVDARLSHLGIGLDLAQNASTLF</sequence>
<keyword evidence="1" id="KW-0378">Hydrolase</keyword>
<dbReference type="Pfam" id="PF00293">
    <property type="entry name" value="NUDIX"/>
    <property type="match status" value="1"/>
</dbReference>
<evidence type="ECO:0000313" key="4">
    <source>
        <dbReference type="Proteomes" id="UP000309601"/>
    </source>
</evidence>
<dbReference type="PANTHER" id="PTHR11839">
    <property type="entry name" value="UDP/ADP-SUGAR PYROPHOSPHATASE"/>
    <property type="match status" value="1"/>
</dbReference>
<gene>
    <name evidence="3" type="ORF">E3Q02_01757</name>
</gene>
<organism evidence="3 4">
    <name type="scientific">Wallemia mellicola</name>
    <dbReference type="NCBI Taxonomy" id="1708541"/>
    <lineage>
        <taxon>Eukaryota</taxon>
        <taxon>Fungi</taxon>
        <taxon>Dikarya</taxon>
        <taxon>Basidiomycota</taxon>
        <taxon>Wallemiomycotina</taxon>
        <taxon>Wallemiomycetes</taxon>
        <taxon>Wallemiales</taxon>
        <taxon>Wallemiaceae</taxon>
        <taxon>Wallemia</taxon>
    </lineage>
</organism>
<dbReference type="EMBL" id="SPRW01000015">
    <property type="protein sequence ID" value="TIC66670.1"/>
    <property type="molecule type" value="Genomic_DNA"/>
</dbReference>
<dbReference type="InterPro" id="IPR000086">
    <property type="entry name" value="NUDIX_hydrolase_dom"/>
</dbReference>
<dbReference type="CDD" id="cd18888">
    <property type="entry name" value="NUDIX_ADPRase_Nudt5"/>
    <property type="match status" value="1"/>
</dbReference>
<dbReference type="GO" id="GO:0047631">
    <property type="term" value="F:ADP-ribose diphosphatase activity"/>
    <property type="evidence" value="ECO:0007669"/>
    <property type="project" value="TreeGrafter"/>
</dbReference>
<dbReference type="PANTHER" id="PTHR11839:SF1">
    <property type="entry name" value="ADP-SUGAR PYROPHOSPHATASE"/>
    <property type="match status" value="1"/>
</dbReference>
<name>A0AB38MXE1_9BASI</name>
<dbReference type="PROSITE" id="PS51462">
    <property type="entry name" value="NUDIX"/>
    <property type="match status" value="1"/>
</dbReference>
<reference evidence="3 4" key="1">
    <citation type="submission" date="2019-03" db="EMBL/GenBank/DDBJ databases">
        <title>Sequencing 25 genomes of Wallemia mellicola.</title>
        <authorList>
            <person name="Gostincar C."/>
        </authorList>
    </citation>
    <scope>NUCLEOTIDE SEQUENCE [LARGE SCALE GENOMIC DNA]</scope>
    <source>
        <strain evidence="3 4">EXF-1274</strain>
    </source>
</reference>
<comment type="caution">
    <text evidence="3">The sequence shown here is derived from an EMBL/GenBank/DDBJ whole genome shotgun (WGS) entry which is preliminary data.</text>
</comment>
<dbReference type="InterPro" id="IPR015797">
    <property type="entry name" value="NUDIX_hydrolase-like_dom_sf"/>
</dbReference>
<dbReference type="AlphaFoldDB" id="A0AB38MXE1"/>